<organism evidence="3 4">
    <name type="scientific">Dendrobium chrysotoxum</name>
    <name type="common">Orchid</name>
    <dbReference type="NCBI Taxonomy" id="161865"/>
    <lineage>
        <taxon>Eukaryota</taxon>
        <taxon>Viridiplantae</taxon>
        <taxon>Streptophyta</taxon>
        <taxon>Embryophyta</taxon>
        <taxon>Tracheophyta</taxon>
        <taxon>Spermatophyta</taxon>
        <taxon>Magnoliopsida</taxon>
        <taxon>Liliopsida</taxon>
        <taxon>Asparagales</taxon>
        <taxon>Orchidaceae</taxon>
        <taxon>Epidendroideae</taxon>
        <taxon>Malaxideae</taxon>
        <taxon>Dendrobiinae</taxon>
        <taxon>Dendrobium</taxon>
    </lineage>
</organism>
<protein>
    <submittedName>
        <fullName evidence="3">Uncharacterized protein</fullName>
    </submittedName>
</protein>
<evidence type="ECO:0000313" key="3">
    <source>
        <dbReference type="EMBL" id="KAH0467159.1"/>
    </source>
</evidence>
<name>A0AAV7H052_DENCH</name>
<dbReference type="AlphaFoldDB" id="A0AAV7H052"/>
<evidence type="ECO:0000256" key="2">
    <source>
        <dbReference type="SAM" id="SignalP"/>
    </source>
</evidence>
<feature type="chain" id="PRO_5043350137" evidence="2">
    <location>
        <begin position="35"/>
        <end position="87"/>
    </location>
</feature>
<accession>A0AAV7H052</accession>
<feature type="signal peptide" evidence="2">
    <location>
        <begin position="1"/>
        <end position="34"/>
    </location>
</feature>
<comment type="caution">
    <text evidence="3">The sequence shown here is derived from an EMBL/GenBank/DDBJ whole genome shotgun (WGS) entry which is preliminary data.</text>
</comment>
<dbReference type="EMBL" id="JAGFBR010000005">
    <property type="protein sequence ID" value="KAH0467159.1"/>
    <property type="molecule type" value="Genomic_DNA"/>
</dbReference>
<evidence type="ECO:0000256" key="1">
    <source>
        <dbReference type="SAM" id="MobiDB-lite"/>
    </source>
</evidence>
<evidence type="ECO:0000313" key="4">
    <source>
        <dbReference type="Proteomes" id="UP000775213"/>
    </source>
</evidence>
<keyword evidence="4" id="KW-1185">Reference proteome</keyword>
<feature type="region of interest" description="Disordered" evidence="1">
    <location>
        <begin position="58"/>
        <end position="87"/>
    </location>
</feature>
<reference evidence="3 4" key="1">
    <citation type="journal article" date="2021" name="Hortic Res">
        <title>Chromosome-scale assembly of the Dendrobium chrysotoxum genome enhances the understanding of orchid evolution.</title>
        <authorList>
            <person name="Zhang Y."/>
            <person name="Zhang G.Q."/>
            <person name="Zhang D."/>
            <person name="Liu X.D."/>
            <person name="Xu X.Y."/>
            <person name="Sun W.H."/>
            <person name="Yu X."/>
            <person name="Zhu X."/>
            <person name="Wang Z.W."/>
            <person name="Zhao X."/>
            <person name="Zhong W.Y."/>
            <person name="Chen H."/>
            <person name="Yin W.L."/>
            <person name="Huang T."/>
            <person name="Niu S.C."/>
            <person name="Liu Z.J."/>
        </authorList>
    </citation>
    <scope>NUCLEOTIDE SEQUENCE [LARGE SCALE GENOMIC DNA]</scope>
    <source>
        <strain evidence="3">Lindl</strain>
    </source>
</reference>
<dbReference type="PROSITE" id="PS51257">
    <property type="entry name" value="PROKAR_LIPOPROTEIN"/>
    <property type="match status" value="1"/>
</dbReference>
<gene>
    <name evidence="3" type="ORF">IEQ34_004397</name>
</gene>
<keyword evidence="2" id="KW-0732">Signal</keyword>
<dbReference type="Proteomes" id="UP000775213">
    <property type="component" value="Unassembled WGS sequence"/>
</dbReference>
<proteinExistence type="predicted"/>
<sequence>MKAFTSSSSSSSSSSCKKIMVTFLVLLLIFPIESREFHGDPLFADGVGLVATNGLRREAREGALAPPTPESNHNNPGGPNPRRTEHD</sequence>